<feature type="transmembrane region" description="Helical" evidence="1">
    <location>
        <begin position="270"/>
        <end position="294"/>
    </location>
</feature>
<dbReference type="Proteomes" id="UP001058072">
    <property type="component" value="Chromosome"/>
</dbReference>
<feature type="transmembrane region" description="Helical" evidence="1">
    <location>
        <begin position="100"/>
        <end position="118"/>
    </location>
</feature>
<dbReference type="Pfam" id="PF09546">
    <property type="entry name" value="Spore_III_AE"/>
    <property type="match status" value="1"/>
</dbReference>
<dbReference type="InterPro" id="IPR014194">
    <property type="entry name" value="Spore_III_AE"/>
</dbReference>
<dbReference type="AlphaFoldDB" id="A0A9Q9CK32"/>
<feature type="transmembrane region" description="Helical" evidence="1">
    <location>
        <begin position="246"/>
        <end position="264"/>
    </location>
</feature>
<keyword evidence="1" id="KW-1133">Transmembrane helix</keyword>
<keyword evidence="1" id="KW-0472">Membrane</keyword>
<organism evidence="2 3">
    <name type="scientific">Turicibacter bilis</name>
    <dbReference type="NCBI Taxonomy" id="2735723"/>
    <lineage>
        <taxon>Bacteria</taxon>
        <taxon>Bacillati</taxon>
        <taxon>Bacillota</taxon>
        <taxon>Erysipelotrichia</taxon>
        <taxon>Erysipelotrichales</taxon>
        <taxon>Turicibacteraceae</taxon>
        <taxon>Turicibacter</taxon>
    </lineage>
</organism>
<feature type="transmembrane region" description="Helical" evidence="1">
    <location>
        <begin position="124"/>
        <end position="146"/>
    </location>
</feature>
<feature type="transmembrane region" description="Helical" evidence="1">
    <location>
        <begin position="315"/>
        <end position="343"/>
    </location>
</feature>
<accession>A0A9Q9CK32</accession>
<dbReference type="EMBL" id="CP071250">
    <property type="protein sequence ID" value="UUF07809.1"/>
    <property type="molecule type" value="Genomic_DNA"/>
</dbReference>
<protein>
    <submittedName>
        <fullName evidence="2">Stage III sporulation protein AE</fullName>
    </submittedName>
</protein>
<sequence>MDGASVDLSSFENIWAEIYSQYDWLINADYLDKSNLLNVENFNIVGFFQSLGDYAMHELSTGFSQFKSILIFLLIIALFQNIQSSFSTKYEKITNTVLKLVLMVQLFQLFIFYHDYVLDILTRYMNIVVAIFPILLSLITITGALWNQALFKPAVVFLINASYFFINAISMPLTVVGTIFGFINQINIEDLYGRLIEFINKIAIWTLGGYFAFFLTLMSIQNITLSFADGLFFRTTQNLMNHIPVIGTRFTDTVVSVVSTLSILRNSVGLLSVITLVVVVAFPVIKVGVSLILFRLLGAVIQPIISKDYIKILDVFNTGMTNLLVIMIIIGVMFIFTFFIILYSSNMMLLTN</sequence>
<feature type="transmembrane region" description="Helical" evidence="1">
    <location>
        <begin position="158"/>
        <end position="182"/>
    </location>
</feature>
<keyword evidence="1" id="KW-0812">Transmembrane</keyword>
<evidence type="ECO:0000313" key="3">
    <source>
        <dbReference type="Proteomes" id="UP001058072"/>
    </source>
</evidence>
<dbReference type="RefSeq" id="WP_055276575.1">
    <property type="nucleotide sequence ID" value="NZ_CP071250.1"/>
</dbReference>
<reference evidence="2" key="1">
    <citation type="submission" date="2021-03" db="EMBL/GenBank/DDBJ databases">
        <title>Comparative Genomics and Metabolomics in the genus Turicibacter.</title>
        <authorList>
            <person name="Maki J."/>
            <person name="Looft T."/>
        </authorList>
    </citation>
    <scope>NUCLEOTIDE SEQUENCE</scope>
    <source>
        <strain evidence="2">ISU324</strain>
    </source>
</reference>
<evidence type="ECO:0000313" key="2">
    <source>
        <dbReference type="EMBL" id="UUF07809.1"/>
    </source>
</evidence>
<name>A0A9Q9CK32_9FIRM</name>
<evidence type="ECO:0000256" key="1">
    <source>
        <dbReference type="SAM" id="Phobius"/>
    </source>
</evidence>
<proteinExistence type="predicted"/>
<gene>
    <name evidence="2" type="ORF">J0J70_09285</name>
</gene>
<feature type="transmembrane region" description="Helical" evidence="1">
    <location>
        <begin position="62"/>
        <end position="79"/>
    </location>
</feature>
<feature type="transmembrane region" description="Helical" evidence="1">
    <location>
        <begin position="202"/>
        <end position="225"/>
    </location>
</feature>